<dbReference type="PANTHER" id="PTHR21461">
    <property type="entry name" value="GLYCOSYLTRANSFERASE FAMILY 92 PROTEIN"/>
    <property type="match status" value="1"/>
</dbReference>
<sequence length="255" mass="29350">MPHTIVTMTRGDAHKIGEWVDYHAELGFDDFQIVLDGDVDGTEATLRSLEVPAVVTVHPRPEIGIYADGLTPGQYQLLRAEWQRQHAEQIAAKQIRGHDPLSWRQHQRIPEIMAPYAAGERGRGWLAFIDVDEYIVLRGYSGIRQVTQEAEAPRLRFLNFNVDTTGHDPARPVLEQHTRRWAREDLLALEDQRWANRPKSIVRYRCARLTSTVHKISTGRQQTLDPERARVHHFRIPLQVGVDIPYSVEDPVRPR</sequence>
<keyword evidence="3" id="KW-0472">Membrane</keyword>
<evidence type="ECO:0000256" key="3">
    <source>
        <dbReference type="ARBA" id="ARBA00022989"/>
    </source>
</evidence>
<keyword evidence="5" id="KW-1185">Reference proteome</keyword>
<dbReference type="EMBL" id="JADKPO010000010">
    <property type="protein sequence ID" value="MBF4768004.1"/>
    <property type="molecule type" value="Genomic_DNA"/>
</dbReference>
<evidence type="ECO:0000256" key="2">
    <source>
        <dbReference type="ARBA" id="ARBA00022692"/>
    </source>
</evidence>
<dbReference type="GO" id="GO:0016757">
    <property type="term" value="F:glycosyltransferase activity"/>
    <property type="evidence" value="ECO:0007669"/>
    <property type="project" value="TreeGrafter"/>
</dbReference>
<evidence type="ECO:0000313" key="4">
    <source>
        <dbReference type="EMBL" id="MBF4768004.1"/>
    </source>
</evidence>
<organism evidence="4 5">
    <name type="scientific">Nocardioides agariphilus</name>
    <dbReference type="NCBI Taxonomy" id="433664"/>
    <lineage>
        <taxon>Bacteria</taxon>
        <taxon>Bacillati</taxon>
        <taxon>Actinomycetota</taxon>
        <taxon>Actinomycetes</taxon>
        <taxon>Propionibacteriales</taxon>
        <taxon>Nocardioidaceae</taxon>
        <taxon>Nocardioides</taxon>
    </lineage>
</organism>
<comment type="caution">
    <text evidence="4">The sequence shown here is derived from an EMBL/GenBank/DDBJ whole genome shotgun (WGS) entry which is preliminary data.</text>
</comment>
<dbReference type="AlphaFoldDB" id="A0A930VI72"/>
<reference evidence="4" key="1">
    <citation type="submission" date="2020-11" db="EMBL/GenBank/DDBJ databases">
        <title>Nocardioides cynanchi sp. nov., isolated from soil of rhizosphere of Cynanchum wilfordii.</title>
        <authorList>
            <person name="Lee J.-S."/>
            <person name="Suh M.K."/>
            <person name="Kim J.-S."/>
        </authorList>
    </citation>
    <scope>NUCLEOTIDE SEQUENCE</scope>
    <source>
        <strain evidence="4">KCTC 19276</strain>
    </source>
</reference>
<name>A0A930VI72_9ACTN</name>
<dbReference type="GO" id="GO:0016020">
    <property type="term" value="C:membrane"/>
    <property type="evidence" value="ECO:0007669"/>
    <property type="project" value="UniProtKB-SubCell"/>
</dbReference>
<keyword evidence="3" id="KW-1133">Transmembrane helix</keyword>
<comment type="subcellular location">
    <subcellularLocation>
        <location evidence="1">Membrane</location>
        <topology evidence="1">Single-pass membrane protein</topology>
    </subcellularLocation>
</comment>
<dbReference type="GO" id="GO:0005737">
    <property type="term" value="C:cytoplasm"/>
    <property type="evidence" value="ECO:0007669"/>
    <property type="project" value="TreeGrafter"/>
</dbReference>
<protein>
    <submittedName>
        <fullName evidence="4">Glycosyltransferase family 2 protein</fullName>
    </submittedName>
</protein>
<keyword evidence="2" id="KW-0812">Transmembrane</keyword>
<dbReference type="Proteomes" id="UP000660668">
    <property type="component" value="Unassembled WGS sequence"/>
</dbReference>
<dbReference type="RefSeq" id="WP_194696143.1">
    <property type="nucleotide sequence ID" value="NZ_JADKPO010000010.1"/>
</dbReference>
<gene>
    <name evidence="4" type="ORF">ISU10_09515</name>
</gene>
<dbReference type="Pfam" id="PF13704">
    <property type="entry name" value="Glyco_tranf_2_4"/>
    <property type="match status" value="1"/>
</dbReference>
<proteinExistence type="predicted"/>
<dbReference type="PANTHER" id="PTHR21461:SF69">
    <property type="entry name" value="GLYCOSYLTRANSFERASE FAMILY 92 PROTEIN"/>
    <property type="match status" value="1"/>
</dbReference>
<evidence type="ECO:0000256" key="1">
    <source>
        <dbReference type="ARBA" id="ARBA00004167"/>
    </source>
</evidence>
<evidence type="ECO:0000313" key="5">
    <source>
        <dbReference type="Proteomes" id="UP000660668"/>
    </source>
</evidence>
<accession>A0A930VI72</accession>